<feature type="region of interest" description="Disordered" evidence="10">
    <location>
        <begin position="764"/>
        <end position="788"/>
    </location>
</feature>
<dbReference type="InterPro" id="IPR006657">
    <property type="entry name" value="MoPterin_dinucl-bd_dom"/>
</dbReference>
<dbReference type="InterPro" id="IPR009010">
    <property type="entry name" value="Asp_de-COase-like_dom_sf"/>
</dbReference>
<dbReference type="CDD" id="cd02767">
    <property type="entry name" value="MopB_ydeP"/>
    <property type="match status" value="1"/>
</dbReference>
<evidence type="ECO:0000256" key="4">
    <source>
        <dbReference type="ARBA" id="ARBA00022485"/>
    </source>
</evidence>
<evidence type="ECO:0000256" key="8">
    <source>
        <dbReference type="ARBA" id="ARBA00023004"/>
    </source>
</evidence>
<dbReference type="Proteomes" id="UP001315278">
    <property type="component" value="Unassembled WGS sequence"/>
</dbReference>
<evidence type="ECO:0000256" key="6">
    <source>
        <dbReference type="ARBA" id="ARBA00022723"/>
    </source>
</evidence>
<dbReference type="InterPro" id="IPR050123">
    <property type="entry name" value="Prok_molybdopt-oxidoreductase"/>
</dbReference>
<dbReference type="RefSeq" id="WP_212494491.1">
    <property type="nucleotide sequence ID" value="NZ_JAFCJH010000044.1"/>
</dbReference>
<keyword evidence="7" id="KW-0560">Oxidoreductase</keyword>
<protein>
    <submittedName>
        <fullName evidence="13">FdhF/YdeP family oxidoreductase</fullName>
    </submittedName>
</protein>
<dbReference type="Gene3D" id="3.40.228.10">
    <property type="entry name" value="Dimethylsulfoxide Reductase, domain 2"/>
    <property type="match status" value="1"/>
</dbReference>
<evidence type="ECO:0000256" key="1">
    <source>
        <dbReference type="ARBA" id="ARBA00001942"/>
    </source>
</evidence>
<keyword evidence="5" id="KW-0500">Molybdenum</keyword>
<comment type="cofactor">
    <cofactor evidence="2">
        <name>[4Fe-4S] cluster</name>
        <dbReference type="ChEBI" id="CHEBI:49883"/>
    </cofactor>
</comment>
<dbReference type="InterPro" id="IPR006656">
    <property type="entry name" value="Mopterin_OxRdtase"/>
</dbReference>
<sequence length="788" mass="86593">MRQKAKVENYDAPAGGWGSLNAVVHILTQEEVAILGSEILLKQNKPGGFMCVSCSWAKPASPHPFEFCENGAKATAWEIMGKTVTPEFFAQHTLTELRFWSDHQLEEQGRLANPMRYDPASDKYVAVDWREAFREIGAELNKLDPHSVIMYTSGRASLEASYMYQLFGRMYGTNNFPDSSNMCHETTSVALPQVIGVPVGTVQLKDFSDTDCIFFFGHNTTTNAPRMLHPLQEAAQRGVPIVTFNPLRERGLERFVNPQNPLQMIAGGTRISTQYHQVRVGGDAAAIVGICKCVIESDDLAQANGSPRVVDAEFIAQHTSGFDEFAAFCRAQDWEAIERASGLTRAAMIDAANVYMAANAVIANYGMGVTQHKHGVETAKMIVNLLLLRGNIGKPGAGISPIRGHSNVQGQRTVGISEKTKLVPLDRLAELYGFEPPRWDGLSTVDACEGILKGEVRGFVSLGGNFVRAIPERSLMEPAWSGLRLSVQIATKLNRSHIVPGEVTYLLPCLGRIEIDEQASGAQAVSMEDSTACIHGSRGQRKPVAEHALSEPAIIAGLAKATLKANSKVDWDGWVADYSRVRDAIEHTYPDQFKEFNKRMFEPGGFPRPLAARERKWKTPNGKANFTVPKAAFAPPKESDGVYELMTMRADGQFNTTIYTEDDRFRGVQGSRYVVLMNPADMEADGLKSGDTVTLVTEANDGVERSLSELQVVPYDIPRRSLAGYYPECNGLIPLWHYAEGSKVPAAKSVPVRLFKDVPPELIEGGEMPISASRHHSSETSDEIEDDQ</sequence>
<accession>A0ABS5FSU8</accession>
<organism evidence="13 14">
    <name type="scientific">Bradyrhizobium jicamae</name>
    <dbReference type="NCBI Taxonomy" id="280332"/>
    <lineage>
        <taxon>Bacteria</taxon>
        <taxon>Pseudomonadati</taxon>
        <taxon>Pseudomonadota</taxon>
        <taxon>Alphaproteobacteria</taxon>
        <taxon>Hyphomicrobiales</taxon>
        <taxon>Nitrobacteraceae</taxon>
        <taxon>Bradyrhizobium</taxon>
    </lineage>
</organism>
<reference evidence="14" key="1">
    <citation type="journal article" date="2021" name="ISME J.">
        <title>Evolutionary origin and ecological implication of a unique nif island in free-living Bradyrhizobium lineages.</title>
        <authorList>
            <person name="Tao J."/>
        </authorList>
    </citation>
    <scope>NUCLEOTIDE SEQUENCE [LARGE SCALE GENOMIC DNA]</scope>
    <source>
        <strain evidence="14">SZCCT0434</strain>
    </source>
</reference>
<keyword evidence="8" id="KW-0408">Iron</keyword>
<dbReference type="InterPro" id="IPR037951">
    <property type="entry name" value="MopB_CT_YdeP"/>
</dbReference>
<dbReference type="SUPFAM" id="SSF50692">
    <property type="entry name" value="ADC-like"/>
    <property type="match status" value="1"/>
</dbReference>
<comment type="caution">
    <text evidence="13">The sequence shown here is derived from an EMBL/GenBank/DDBJ whole genome shotgun (WGS) entry which is preliminary data.</text>
</comment>
<evidence type="ECO:0000259" key="11">
    <source>
        <dbReference type="Pfam" id="PF00384"/>
    </source>
</evidence>
<dbReference type="Gene3D" id="3.40.50.740">
    <property type="match status" value="1"/>
</dbReference>
<evidence type="ECO:0000313" key="14">
    <source>
        <dbReference type="Proteomes" id="UP001315278"/>
    </source>
</evidence>
<dbReference type="InterPro" id="IPR041953">
    <property type="entry name" value="YdeP_MopB"/>
</dbReference>
<evidence type="ECO:0000256" key="2">
    <source>
        <dbReference type="ARBA" id="ARBA00001966"/>
    </source>
</evidence>
<keyword evidence="4" id="KW-0004">4Fe-4S</keyword>
<evidence type="ECO:0000256" key="9">
    <source>
        <dbReference type="ARBA" id="ARBA00023014"/>
    </source>
</evidence>
<proteinExistence type="inferred from homology"/>
<evidence type="ECO:0000259" key="12">
    <source>
        <dbReference type="Pfam" id="PF01568"/>
    </source>
</evidence>
<dbReference type="Pfam" id="PF01568">
    <property type="entry name" value="Molydop_binding"/>
    <property type="match status" value="1"/>
</dbReference>
<dbReference type="InterPro" id="IPR010046">
    <property type="entry name" value="Mopterin_OxRdtse_a_bac"/>
</dbReference>
<dbReference type="Pfam" id="PF00384">
    <property type="entry name" value="Molybdopterin"/>
    <property type="match status" value="1"/>
</dbReference>
<evidence type="ECO:0000256" key="7">
    <source>
        <dbReference type="ARBA" id="ARBA00023002"/>
    </source>
</evidence>
<dbReference type="CDD" id="cd02787">
    <property type="entry name" value="MopB_CT_ydeP"/>
    <property type="match status" value="1"/>
</dbReference>
<feature type="domain" description="Molybdopterin oxidoreductase" evidence="11">
    <location>
        <begin position="110"/>
        <end position="410"/>
    </location>
</feature>
<feature type="domain" description="Molybdopterin dinucleotide-binding" evidence="12">
    <location>
        <begin position="644"/>
        <end position="700"/>
    </location>
</feature>
<dbReference type="NCBIfam" id="TIGR01701">
    <property type="entry name" value="Fdhalpha-like"/>
    <property type="match status" value="1"/>
</dbReference>
<keyword evidence="9" id="KW-0411">Iron-sulfur</keyword>
<dbReference type="PANTHER" id="PTHR43105">
    <property type="entry name" value="RESPIRATORY NITRATE REDUCTASE"/>
    <property type="match status" value="1"/>
</dbReference>
<evidence type="ECO:0000313" key="13">
    <source>
        <dbReference type="EMBL" id="MBR0799857.1"/>
    </source>
</evidence>
<evidence type="ECO:0000256" key="5">
    <source>
        <dbReference type="ARBA" id="ARBA00022505"/>
    </source>
</evidence>
<evidence type="ECO:0000256" key="10">
    <source>
        <dbReference type="SAM" id="MobiDB-lite"/>
    </source>
</evidence>
<comment type="cofactor">
    <cofactor evidence="1">
        <name>Mo-bis(molybdopterin guanine dinucleotide)</name>
        <dbReference type="ChEBI" id="CHEBI:60539"/>
    </cofactor>
</comment>
<comment type="similarity">
    <text evidence="3">Belongs to the prokaryotic molybdopterin-containing oxidoreductase family.</text>
</comment>
<evidence type="ECO:0000256" key="3">
    <source>
        <dbReference type="ARBA" id="ARBA00010312"/>
    </source>
</evidence>
<gene>
    <name evidence="13" type="ORF">JQ615_31270</name>
</gene>
<keyword evidence="6" id="KW-0479">Metal-binding</keyword>
<dbReference type="EMBL" id="JAFCJH010000044">
    <property type="protein sequence ID" value="MBR0799857.1"/>
    <property type="molecule type" value="Genomic_DNA"/>
</dbReference>
<dbReference type="PIRSF" id="PIRSF000144">
    <property type="entry name" value="CbbBc"/>
    <property type="match status" value="1"/>
</dbReference>
<keyword evidence="14" id="KW-1185">Reference proteome</keyword>
<dbReference type="PANTHER" id="PTHR43105:SF4">
    <property type="entry name" value="PROTEIN YDEP"/>
    <property type="match status" value="1"/>
</dbReference>
<name>A0ABS5FSU8_9BRAD</name>
<dbReference type="SUPFAM" id="SSF53706">
    <property type="entry name" value="Formate dehydrogenase/DMSO reductase, domains 1-3"/>
    <property type="match status" value="1"/>
</dbReference>